<organism evidence="3 4">
    <name type="scientific">Ralstonia phage phiAp1</name>
    <dbReference type="NCBI Taxonomy" id="2783867"/>
    <lineage>
        <taxon>Viruses</taxon>
        <taxon>Duplodnaviria</taxon>
        <taxon>Heunggongvirae</taxon>
        <taxon>Uroviricota</taxon>
        <taxon>Caudoviricetes</taxon>
        <taxon>Autographivirales</taxon>
        <taxon>Autoscriptoviridae</taxon>
        <taxon>Ayakvirus</taxon>
        <taxon>Ayakvirus Ap1</taxon>
    </lineage>
</organism>
<evidence type="ECO:0000256" key="1">
    <source>
        <dbReference type="SAM" id="Coils"/>
    </source>
</evidence>
<evidence type="ECO:0000256" key="2">
    <source>
        <dbReference type="SAM" id="MobiDB-lite"/>
    </source>
</evidence>
<feature type="coiled-coil region" evidence="1">
    <location>
        <begin position="283"/>
        <end position="310"/>
    </location>
</feature>
<dbReference type="Proteomes" id="UP000221958">
    <property type="component" value="Segment"/>
</dbReference>
<evidence type="ECO:0000313" key="4">
    <source>
        <dbReference type="Proteomes" id="UP000221958"/>
    </source>
</evidence>
<proteinExistence type="predicted"/>
<accession>A0A1L7DS73</accession>
<sequence>MAEHVAIPPGFNPNNAVPADAEGVVSHSRGQDHGGNPPGQPGGLPAVPPSGAQTPGFTPAAPAAPAAPADDAALFEQFKAWKAAQDGKTTPAAEPEKPVAPPAKVEPPASATLGASESLQALTSAAASDPYLMSTMKLFELAAPDVDMTRAIGNALDHGDLTRIDRAYLKEKGGDKADHLIATAEGLVKHVTDTIATVTKSVYDQAGGEQAWSQAVAAFNKHAPGYAKQFVAAAMNSGDKAKIQQATADVLKFVKDNGHVVVEPQGHVRGNGGSVGEATGLSKQQYIEARAKLDRNARDYNDRARELDARRQIGKNQGL</sequence>
<feature type="region of interest" description="Disordered" evidence="2">
    <location>
        <begin position="83"/>
        <end position="110"/>
    </location>
</feature>
<evidence type="ECO:0000313" key="3">
    <source>
        <dbReference type="EMBL" id="APU03180.1"/>
    </source>
</evidence>
<feature type="compositionally biased region" description="Low complexity" evidence="2">
    <location>
        <begin position="59"/>
        <end position="69"/>
    </location>
</feature>
<name>A0A1L7DS73_9CAUD</name>
<protein>
    <submittedName>
        <fullName evidence="3">Scaffolding protein</fullName>
    </submittedName>
</protein>
<reference evidence="4" key="1">
    <citation type="submission" date="2016-11" db="EMBL/GenBank/DDBJ databases">
        <authorList>
            <person name="Xavier A.S."/>
            <person name="Silva F.P."/>
            <person name="Vidigal P.M.P."/>
            <person name="Lima T.T.M."/>
            <person name="Souza F.O."/>
            <person name="Alfenas-Zerbini P."/>
        </authorList>
    </citation>
    <scope>NUCLEOTIDE SEQUENCE [LARGE SCALE GENOMIC DNA]</scope>
</reference>
<gene>
    <name evidence="3" type="ORF">phiAp1_39</name>
</gene>
<dbReference type="EMBL" id="KY117485">
    <property type="protein sequence ID" value="APU03180.1"/>
    <property type="molecule type" value="Genomic_DNA"/>
</dbReference>
<keyword evidence="4" id="KW-1185">Reference proteome</keyword>
<keyword evidence="1" id="KW-0175">Coiled coil</keyword>
<feature type="region of interest" description="Disordered" evidence="2">
    <location>
        <begin position="1"/>
        <end position="69"/>
    </location>
</feature>